<dbReference type="GO" id="GO:0004352">
    <property type="term" value="F:glutamate dehydrogenase (NAD+) activity"/>
    <property type="evidence" value="ECO:0007669"/>
    <property type="project" value="TreeGrafter"/>
</dbReference>
<dbReference type="AlphaFoldDB" id="M0BD23"/>
<dbReference type="InterPro" id="IPR033922">
    <property type="entry name" value="NAD_bind_Glu_DH"/>
</dbReference>
<dbReference type="SUPFAM" id="SSF53223">
    <property type="entry name" value="Aminoacid dehydrogenase-like, N-terminal domain"/>
    <property type="match status" value="1"/>
</dbReference>
<dbReference type="CDD" id="cd01076">
    <property type="entry name" value="NAD_bind_1_Glu_DH"/>
    <property type="match status" value="1"/>
</dbReference>
<keyword evidence="3 4" id="KW-0560">Oxidoreductase</keyword>
<dbReference type="InterPro" id="IPR033524">
    <property type="entry name" value="Glu/Leu/Phe/Val_DH_AS"/>
</dbReference>
<dbReference type="GO" id="GO:0006538">
    <property type="term" value="P:L-glutamate catabolic process"/>
    <property type="evidence" value="ECO:0007669"/>
    <property type="project" value="TreeGrafter"/>
</dbReference>
<protein>
    <recommendedName>
        <fullName evidence="4">Glutamate dehydrogenase</fullName>
    </recommendedName>
</protein>
<dbReference type="PRINTS" id="PR00082">
    <property type="entry name" value="GLFDHDRGNASE"/>
</dbReference>
<dbReference type="SMART" id="SM00839">
    <property type="entry name" value="ELFV_dehydrog"/>
    <property type="match status" value="1"/>
</dbReference>
<keyword evidence="11" id="KW-1185">Reference proteome</keyword>
<sequence length="480" mass="52530">MVRLRRSDGKDVGLHRPGSSLPVGWVPVPHHSLTIGSELRNPRRRNGYSMSANVAEEAGDASDKDEPESALENAKHQLARATKHVDIDPNVVERLKRPRKIHEVSLPLRRDDGSVEVLTGFRAQHDSVRGPYKGGLRYHPEVSRDECAGLAMWMTWKCAVMDLPFGGAKGGVVVDPKDLSSKEKERLTRRFTQEIRSAIGPTKDIPAPDMGTDPQTMAWLMDAYSMQEDETIPGVVTGKPPAIGGSEGREEAPGRSVAIITREACEYYDYDLSETTVAVQGFGSVGANAARLLYEWDANIVAVSDVNGARYDADGIDVDKIPSHDEEPEAVTAATGVGEKIPNEELLELDVDVLIPAAIGNVLTEENADDVSADMIVEGANGPTTFAAGAIFDDRDIPVIPDILANAGGVTVSYFEWLQDINRRAWSLERVNEELETEMLSAWADVKDEVEDKDLTWRDAAYVVALKRIAAAHEFRGVWP</sequence>
<dbReference type="Gene3D" id="3.40.50.10860">
    <property type="entry name" value="Leucine Dehydrogenase, chain A, domain 1"/>
    <property type="match status" value="1"/>
</dbReference>
<comment type="similarity">
    <text evidence="1 4 7">Belongs to the Glu/Leu/Phe/Val dehydrogenases family.</text>
</comment>
<accession>M0BD23</accession>
<reference evidence="10 11" key="1">
    <citation type="journal article" date="2014" name="PLoS Genet.">
        <title>Phylogenetically driven sequencing of extremely halophilic archaea reveals strategies for static and dynamic osmo-response.</title>
        <authorList>
            <person name="Becker E.A."/>
            <person name="Seitzer P.M."/>
            <person name="Tritt A."/>
            <person name="Larsen D."/>
            <person name="Krusor M."/>
            <person name="Yao A.I."/>
            <person name="Wu D."/>
            <person name="Madern D."/>
            <person name="Eisen J.A."/>
            <person name="Darling A.E."/>
            <person name="Facciotti M.T."/>
        </authorList>
    </citation>
    <scope>NUCLEOTIDE SEQUENCE [LARGE SCALE GENOMIC DNA]</scope>
    <source>
        <strain evidence="10 11">JCM 14624</strain>
    </source>
</reference>
<dbReference type="PANTHER" id="PTHR11606">
    <property type="entry name" value="GLUTAMATE DEHYDROGENASE"/>
    <property type="match status" value="1"/>
</dbReference>
<dbReference type="Pfam" id="PF02812">
    <property type="entry name" value="ELFV_dehydrog_N"/>
    <property type="match status" value="1"/>
</dbReference>
<evidence type="ECO:0000256" key="6">
    <source>
        <dbReference type="PIRSR" id="PIRSR000185-3"/>
    </source>
</evidence>
<evidence type="ECO:0000256" key="5">
    <source>
        <dbReference type="PIRSR" id="PIRSR000185-1"/>
    </source>
</evidence>
<evidence type="ECO:0000256" key="4">
    <source>
        <dbReference type="PIRNR" id="PIRNR000185"/>
    </source>
</evidence>
<dbReference type="Gene3D" id="3.40.50.720">
    <property type="entry name" value="NAD(P)-binding Rossmann-like Domain"/>
    <property type="match status" value="1"/>
</dbReference>
<feature type="domain" description="Glutamate/phenylalanine/leucine/valine/L-tryptophan dehydrogenase C-terminal" evidence="9">
    <location>
        <begin position="246"/>
        <end position="477"/>
    </location>
</feature>
<comment type="subunit">
    <text evidence="2">Homohexamer.</text>
</comment>
<evidence type="ECO:0000259" key="9">
    <source>
        <dbReference type="SMART" id="SM00839"/>
    </source>
</evidence>
<feature type="active site" description="Proton donor" evidence="5">
    <location>
        <position position="169"/>
    </location>
</feature>
<dbReference type="STRING" id="1227490.C479_12718"/>
<dbReference type="NCBIfam" id="NF041398">
    <property type="entry name" value="GluDhGdhB_Halo"/>
    <property type="match status" value="1"/>
</dbReference>
<dbReference type="PANTHER" id="PTHR11606:SF13">
    <property type="entry name" value="GLUTAMATE DEHYDROGENASE 1, MITOCHONDRIAL"/>
    <property type="match status" value="1"/>
</dbReference>
<evidence type="ECO:0000256" key="3">
    <source>
        <dbReference type="ARBA" id="ARBA00023002"/>
    </source>
</evidence>
<dbReference type="FunFam" id="3.40.50.10860:FF:000003">
    <property type="entry name" value="Glutamate dehydrogenase"/>
    <property type="match status" value="1"/>
</dbReference>
<dbReference type="PROSITE" id="PS00074">
    <property type="entry name" value="GLFV_DEHYDROGENASE"/>
    <property type="match status" value="1"/>
</dbReference>
<dbReference type="InterPro" id="IPR036291">
    <property type="entry name" value="NAD(P)-bd_dom_sf"/>
</dbReference>
<organism evidence="10 11">
    <name type="scientific">Halovivax asiaticus JCM 14624</name>
    <dbReference type="NCBI Taxonomy" id="1227490"/>
    <lineage>
        <taxon>Archaea</taxon>
        <taxon>Methanobacteriati</taxon>
        <taxon>Methanobacteriota</taxon>
        <taxon>Stenosarchaea group</taxon>
        <taxon>Halobacteria</taxon>
        <taxon>Halobacteriales</taxon>
        <taxon>Natrialbaceae</taxon>
        <taxon>Halovivax</taxon>
    </lineage>
</organism>
<dbReference type="InterPro" id="IPR006095">
    <property type="entry name" value="Glu/Leu/Phe/Val/Trp_DH"/>
</dbReference>
<feature type="compositionally biased region" description="Basic and acidic residues" evidence="8">
    <location>
        <begin position="1"/>
        <end position="14"/>
    </location>
</feature>
<proteinExistence type="inferred from homology"/>
<name>M0BD23_9EURY</name>
<comment type="caution">
    <text evidence="10">The sequence shown here is derived from an EMBL/GenBank/DDBJ whole genome shotgun (WGS) entry which is preliminary data.</text>
</comment>
<dbReference type="Pfam" id="PF00208">
    <property type="entry name" value="ELFV_dehydrog"/>
    <property type="match status" value="1"/>
</dbReference>
<dbReference type="InterPro" id="IPR006096">
    <property type="entry name" value="Glu/Leu/Phe/Val/Trp_DH_C"/>
</dbReference>
<dbReference type="SUPFAM" id="SSF51735">
    <property type="entry name" value="NAD(P)-binding Rossmann-fold domains"/>
    <property type="match status" value="1"/>
</dbReference>
<evidence type="ECO:0000313" key="10">
    <source>
        <dbReference type="EMBL" id="ELZ08203.1"/>
    </source>
</evidence>
<dbReference type="PIRSF" id="PIRSF000185">
    <property type="entry name" value="Glu_DH"/>
    <property type="match status" value="1"/>
</dbReference>
<evidence type="ECO:0000256" key="8">
    <source>
        <dbReference type="SAM" id="MobiDB-lite"/>
    </source>
</evidence>
<feature type="region of interest" description="Disordered" evidence="8">
    <location>
        <begin position="1"/>
        <end position="21"/>
    </location>
</feature>
<dbReference type="InterPro" id="IPR046346">
    <property type="entry name" value="Aminoacid_DH-like_N_sf"/>
</dbReference>
<dbReference type="InterPro" id="IPR054867">
    <property type="entry name" value="GluDhGdhB"/>
</dbReference>
<gene>
    <name evidence="10" type="ORF">C479_12718</name>
</gene>
<dbReference type="InterPro" id="IPR006097">
    <property type="entry name" value="Glu/Leu/Phe/Val/Trp_DH_dimer"/>
</dbReference>
<dbReference type="PATRIC" id="fig|1227490.4.peg.2587"/>
<dbReference type="EMBL" id="AOIQ01000021">
    <property type="protein sequence ID" value="ELZ08203.1"/>
    <property type="molecule type" value="Genomic_DNA"/>
</dbReference>
<dbReference type="InterPro" id="IPR014362">
    <property type="entry name" value="Glu_DH"/>
</dbReference>
<feature type="site" description="Important for catalysis" evidence="6">
    <location>
        <position position="209"/>
    </location>
</feature>
<evidence type="ECO:0000313" key="11">
    <source>
        <dbReference type="Proteomes" id="UP000011560"/>
    </source>
</evidence>
<evidence type="ECO:0000256" key="7">
    <source>
        <dbReference type="RuleBase" id="RU004417"/>
    </source>
</evidence>
<evidence type="ECO:0000256" key="1">
    <source>
        <dbReference type="ARBA" id="ARBA00006382"/>
    </source>
</evidence>
<evidence type="ECO:0000256" key="2">
    <source>
        <dbReference type="ARBA" id="ARBA00011643"/>
    </source>
</evidence>
<dbReference type="Proteomes" id="UP000011560">
    <property type="component" value="Unassembled WGS sequence"/>
</dbReference>